<dbReference type="GO" id="GO:0004672">
    <property type="term" value="F:protein kinase activity"/>
    <property type="evidence" value="ECO:0007669"/>
    <property type="project" value="InterPro"/>
</dbReference>
<feature type="region of interest" description="Disordered" evidence="4">
    <location>
        <begin position="557"/>
        <end position="584"/>
    </location>
</feature>
<dbReference type="InterPro" id="IPR008271">
    <property type="entry name" value="Ser/Thr_kinase_AS"/>
</dbReference>
<dbReference type="Pfam" id="PF00069">
    <property type="entry name" value="Pkinase"/>
    <property type="match status" value="1"/>
</dbReference>
<dbReference type="KEGG" id="cvn:111109271"/>
<name>A0A8B8BDJ0_CRAVI</name>
<dbReference type="AlphaFoldDB" id="A0A8B8BDJ0"/>
<sequence>MSSESYVWKSFRVTCEEDLLNIPDLLTAKEFFKNWGIDSRKLKNKKDAILKLVEYWRENEKRPKEEVKRVVTNEFQQAIQDDHRKREKLVLKIDETLDMYRSLPRQQQHDLEKFVPDLVHRCEVRKHELMSPECTILIAGETCAGKSSFLNLLLETNILPTSQLACTRTFCELYNSRDNRKVATCYFKSFEGYREISPMKIDLSTKEGLAELGQEISRNDEELDESPYERIVVQYPFPFLEKGIVLVDTPGIGESKAMIKHVSKYLEKSFGFIYVVNSSNAGGVHEGRLKDFLRTVTNNTTEDLHQYSTMFICNKWETVSDNFKEELRINTKRKLQKFFPRMTDDQLFFMSVKQAREHYSTLGKVSPEHHAMLSGMQRLLPATLENKLNVHYRFISQIVKRSIYSLKVSITMANCSKEKKQELIANIKARMQTIQFNAMRSVDDLRRGMEFEINSLSETLKSVVNSEEFRRVCSYWEPRECPGSKDKSKLIRDASELIENRVCMHVDAWEKKYRVIKTLKEKIISKLKRDCELMEDQIREIESTLIAGESVIIRDLHKTMKGDPRGKKPKKKKKDDKSMDNKARSLGGAVSITGRFDSSKPVKKFFKDFKKKSPEVSMAEATNLYIQNILNSTDLKGNIENFLNRYVKGIDLVARKIPDFIESDKNLLEEIEREVQESDEIMKEIPGLIRKCSMIQGKLDMIYVNDIMQKDYRLRDLEWSEDSKLGTGAFAIVYAAKLRQGDTYIDVALKWFKDSVRNLGTTHKYLNYREMKHCNLIRYYGCTLQVLKSELHWIMILECCKCTLKDKLLRVDHHNPGKVDESLQQQPKLEMARYTLQICQGLEFLHSRNLMHRDLKLENVLLTKDDVIKLTDFGLSKPQDDIAATLAGSPMYMAPEIHLQKGNYNLKADIFSLGIMLWEMWYGEDAADHISQALSNIGCHPRDLGLRYKKGLRPEMYHRYKPDVEWYNIITQCWDLTPEKRPEANQVRTFFDDFLRMNKPRK</sequence>
<dbReference type="GeneID" id="111109271"/>
<keyword evidence="6" id="KW-1185">Reference proteome</keyword>
<proteinExistence type="predicted"/>
<feature type="binding site" evidence="3">
    <location>
        <position position="750"/>
    </location>
    <ligand>
        <name>ATP</name>
        <dbReference type="ChEBI" id="CHEBI:30616"/>
    </ligand>
</feature>
<dbReference type="Proteomes" id="UP000694844">
    <property type="component" value="Chromosome 8"/>
</dbReference>
<dbReference type="Gene3D" id="1.10.510.10">
    <property type="entry name" value="Transferase(Phosphotransferase) domain 1"/>
    <property type="match status" value="1"/>
</dbReference>
<dbReference type="InterPro" id="IPR027417">
    <property type="entry name" value="P-loop_NTPase"/>
</dbReference>
<dbReference type="InterPro" id="IPR045063">
    <property type="entry name" value="Dynamin_N"/>
</dbReference>
<keyword evidence="1 3" id="KW-0547">Nucleotide-binding</keyword>
<dbReference type="Pfam" id="PF00350">
    <property type="entry name" value="Dynamin_N"/>
    <property type="match status" value="1"/>
</dbReference>
<gene>
    <name evidence="7" type="primary">LOC111109271</name>
</gene>
<protein>
    <submittedName>
        <fullName evidence="7">Uncharacterized protein LOC111109271</fullName>
    </submittedName>
</protein>
<dbReference type="InterPro" id="IPR017441">
    <property type="entry name" value="Protein_kinase_ATP_BS"/>
</dbReference>
<dbReference type="PANTHER" id="PTHR26392">
    <property type="entry name" value="MITOGEN-ACTIVATED PROTEIN KINASE KINASE KINASE 7-RELATED"/>
    <property type="match status" value="1"/>
</dbReference>
<feature type="domain" description="Protein kinase" evidence="5">
    <location>
        <begin position="719"/>
        <end position="995"/>
    </location>
</feature>
<reference evidence="7" key="1">
    <citation type="submission" date="2025-08" db="UniProtKB">
        <authorList>
            <consortium name="RefSeq"/>
        </authorList>
    </citation>
    <scope>IDENTIFICATION</scope>
    <source>
        <tissue evidence="7">Whole sample</tissue>
    </source>
</reference>
<dbReference type="RefSeq" id="XP_022301061.1">
    <property type="nucleotide sequence ID" value="XM_022445353.1"/>
</dbReference>
<dbReference type="InterPro" id="IPR011009">
    <property type="entry name" value="Kinase-like_dom_sf"/>
</dbReference>
<evidence type="ECO:0000256" key="1">
    <source>
        <dbReference type="ARBA" id="ARBA00022741"/>
    </source>
</evidence>
<organism evidence="6 7">
    <name type="scientific">Crassostrea virginica</name>
    <name type="common">Eastern oyster</name>
    <dbReference type="NCBI Taxonomy" id="6565"/>
    <lineage>
        <taxon>Eukaryota</taxon>
        <taxon>Metazoa</taxon>
        <taxon>Spiralia</taxon>
        <taxon>Lophotrochozoa</taxon>
        <taxon>Mollusca</taxon>
        <taxon>Bivalvia</taxon>
        <taxon>Autobranchia</taxon>
        <taxon>Pteriomorphia</taxon>
        <taxon>Ostreida</taxon>
        <taxon>Ostreoidea</taxon>
        <taxon>Ostreidae</taxon>
        <taxon>Crassostrea</taxon>
    </lineage>
</organism>
<evidence type="ECO:0000313" key="6">
    <source>
        <dbReference type="Proteomes" id="UP000694844"/>
    </source>
</evidence>
<evidence type="ECO:0000256" key="2">
    <source>
        <dbReference type="ARBA" id="ARBA00022840"/>
    </source>
</evidence>
<dbReference type="PROSITE" id="PS00107">
    <property type="entry name" value="PROTEIN_KINASE_ATP"/>
    <property type="match status" value="1"/>
</dbReference>
<accession>A0A8B8BDJ0</accession>
<evidence type="ECO:0000256" key="3">
    <source>
        <dbReference type="PROSITE-ProRule" id="PRU10141"/>
    </source>
</evidence>
<dbReference type="Gene3D" id="3.40.50.300">
    <property type="entry name" value="P-loop containing nucleotide triphosphate hydrolases"/>
    <property type="match status" value="1"/>
</dbReference>
<dbReference type="PROSITE" id="PS00108">
    <property type="entry name" value="PROTEIN_KINASE_ST"/>
    <property type="match status" value="1"/>
</dbReference>
<dbReference type="SMART" id="SM00220">
    <property type="entry name" value="S_TKc"/>
    <property type="match status" value="1"/>
</dbReference>
<dbReference type="SUPFAM" id="SSF56112">
    <property type="entry name" value="Protein kinase-like (PK-like)"/>
    <property type="match status" value="1"/>
</dbReference>
<dbReference type="InterPro" id="IPR000719">
    <property type="entry name" value="Prot_kinase_dom"/>
</dbReference>
<dbReference type="PROSITE" id="PS50011">
    <property type="entry name" value="PROTEIN_KINASE_DOM"/>
    <property type="match status" value="1"/>
</dbReference>
<dbReference type="PANTHER" id="PTHR26392:SF92">
    <property type="entry name" value="PROTEIN KINASE DOMAIN-CONTAINING PROTEIN"/>
    <property type="match status" value="1"/>
</dbReference>
<evidence type="ECO:0000313" key="7">
    <source>
        <dbReference type="RefSeq" id="XP_022301061.1"/>
    </source>
</evidence>
<evidence type="ECO:0000259" key="5">
    <source>
        <dbReference type="PROSITE" id="PS50011"/>
    </source>
</evidence>
<feature type="compositionally biased region" description="Basic and acidic residues" evidence="4">
    <location>
        <begin position="557"/>
        <end position="566"/>
    </location>
</feature>
<evidence type="ECO:0000256" key="4">
    <source>
        <dbReference type="SAM" id="MobiDB-lite"/>
    </source>
</evidence>
<keyword evidence="2 3" id="KW-0067">ATP-binding</keyword>
<dbReference type="OrthoDB" id="4062651at2759"/>
<dbReference type="SUPFAM" id="SSF52540">
    <property type="entry name" value="P-loop containing nucleoside triphosphate hydrolases"/>
    <property type="match status" value="1"/>
</dbReference>
<dbReference type="GO" id="GO:0005524">
    <property type="term" value="F:ATP binding"/>
    <property type="evidence" value="ECO:0007669"/>
    <property type="project" value="UniProtKB-UniRule"/>
</dbReference>